<protein>
    <submittedName>
        <fullName evidence="1">Uncharacterized protein</fullName>
    </submittedName>
</protein>
<proteinExistence type="predicted"/>
<keyword evidence="2" id="KW-1185">Reference proteome</keyword>
<gene>
    <name evidence="1" type="ORF">ACCO45_012218</name>
</gene>
<accession>A0ACC4DD32</accession>
<evidence type="ECO:0000313" key="2">
    <source>
        <dbReference type="Proteomes" id="UP001638806"/>
    </source>
</evidence>
<dbReference type="EMBL" id="JBGNUJ010000011">
    <property type="protein sequence ID" value="KAL3954262.1"/>
    <property type="molecule type" value="Genomic_DNA"/>
</dbReference>
<dbReference type="Proteomes" id="UP001638806">
    <property type="component" value="Unassembled WGS sequence"/>
</dbReference>
<comment type="caution">
    <text evidence="1">The sequence shown here is derived from an EMBL/GenBank/DDBJ whole genome shotgun (WGS) entry which is preliminary data.</text>
</comment>
<organism evidence="1 2">
    <name type="scientific">Purpureocillium lilacinum</name>
    <name type="common">Paecilomyces lilacinus</name>
    <dbReference type="NCBI Taxonomy" id="33203"/>
    <lineage>
        <taxon>Eukaryota</taxon>
        <taxon>Fungi</taxon>
        <taxon>Dikarya</taxon>
        <taxon>Ascomycota</taxon>
        <taxon>Pezizomycotina</taxon>
        <taxon>Sordariomycetes</taxon>
        <taxon>Hypocreomycetidae</taxon>
        <taxon>Hypocreales</taxon>
        <taxon>Ophiocordycipitaceae</taxon>
        <taxon>Purpureocillium</taxon>
    </lineage>
</organism>
<evidence type="ECO:0000313" key="1">
    <source>
        <dbReference type="EMBL" id="KAL3954262.1"/>
    </source>
</evidence>
<sequence>MAARDLLTPAMMPRSMPQRSCSSVRIGVAKRVRAYGVEGRRVVVEPRDRGSNFQGQAGDKRLSGAPPPANCGGASAAPRLSPKPEPQVCLPSFNGLPAALTNDGATITYTSGESGASSVCRGIKITLPSPRSSTTRNHPLFRPAPPLVGRR</sequence>
<name>A0ACC4DD32_PURLI</name>
<reference evidence="1" key="1">
    <citation type="submission" date="2024-12" db="EMBL/GenBank/DDBJ databases">
        <title>Comparative genomics and development of molecular markers within Purpureocillium lilacinum and among Purpureocillium species.</title>
        <authorList>
            <person name="Yeh Z.-Y."/>
            <person name="Ni N.-T."/>
            <person name="Lo P.-H."/>
            <person name="Mushyakhwo K."/>
            <person name="Lin C.-F."/>
            <person name="Nai Y.-S."/>
        </authorList>
    </citation>
    <scope>NUCLEOTIDE SEQUENCE</scope>
    <source>
        <strain evidence="1">NCHU-NPUST-175</strain>
    </source>
</reference>